<evidence type="ECO:0000313" key="3">
    <source>
        <dbReference type="EMBL" id="GBM82317.1"/>
    </source>
</evidence>
<evidence type="ECO:0000313" key="2">
    <source>
        <dbReference type="EMBL" id="GBM82306.1"/>
    </source>
</evidence>
<keyword evidence="4" id="KW-1185">Reference proteome</keyword>
<dbReference type="Proteomes" id="UP000499080">
    <property type="component" value="Unassembled WGS sequence"/>
</dbReference>
<sequence>MVRKSKNNPTVEIDHWGLRCLIVGRMAVSVASGKKGRRSSTPSGTNKTGVLGIKKEESGEQAIRKSRTWFRLRQLTKELCDQLGLKVPN</sequence>
<accession>A0A4Y2IWX7</accession>
<feature type="region of interest" description="Disordered" evidence="1">
    <location>
        <begin position="31"/>
        <end position="50"/>
    </location>
</feature>
<evidence type="ECO:0000256" key="1">
    <source>
        <dbReference type="SAM" id="MobiDB-lite"/>
    </source>
</evidence>
<proteinExistence type="predicted"/>
<evidence type="ECO:0000313" key="4">
    <source>
        <dbReference type="Proteomes" id="UP000499080"/>
    </source>
</evidence>
<dbReference type="AlphaFoldDB" id="A0A4Y2IWX7"/>
<feature type="compositionally biased region" description="Polar residues" evidence="1">
    <location>
        <begin position="39"/>
        <end position="48"/>
    </location>
</feature>
<gene>
    <name evidence="3" type="ORF">AVEN_146651_1</name>
    <name evidence="2" type="ORF">AVEN_85238_1</name>
</gene>
<dbReference type="EMBL" id="BGPR01108266">
    <property type="protein sequence ID" value="GBM82317.1"/>
    <property type="molecule type" value="Genomic_DNA"/>
</dbReference>
<dbReference type="EMBL" id="BGPR01108264">
    <property type="protein sequence ID" value="GBM82306.1"/>
    <property type="molecule type" value="Genomic_DNA"/>
</dbReference>
<reference evidence="3 4" key="1">
    <citation type="journal article" date="2019" name="Sci. Rep.">
        <title>Orb-weaving spider Araneus ventricosus genome elucidates the spidroin gene catalogue.</title>
        <authorList>
            <person name="Kono N."/>
            <person name="Nakamura H."/>
            <person name="Ohtoshi R."/>
            <person name="Moran D.A.P."/>
            <person name="Shinohara A."/>
            <person name="Yoshida Y."/>
            <person name="Fujiwara M."/>
            <person name="Mori M."/>
            <person name="Tomita M."/>
            <person name="Arakawa K."/>
        </authorList>
    </citation>
    <scope>NUCLEOTIDE SEQUENCE [LARGE SCALE GENOMIC DNA]</scope>
</reference>
<name>A0A4Y2IWX7_ARAVE</name>
<comment type="caution">
    <text evidence="3">The sequence shown here is derived from an EMBL/GenBank/DDBJ whole genome shotgun (WGS) entry which is preliminary data.</text>
</comment>
<organism evidence="3 4">
    <name type="scientific">Araneus ventricosus</name>
    <name type="common">Orbweaver spider</name>
    <name type="synonym">Epeira ventricosa</name>
    <dbReference type="NCBI Taxonomy" id="182803"/>
    <lineage>
        <taxon>Eukaryota</taxon>
        <taxon>Metazoa</taxon>
        <taxon>Ecdysozoa</taxon>
        <taxon>Arthropoda</taxon>
        <taxon>Chelicerata</taxon>
        <taxon>Arachnida</taxon>
        <taxon>Araneae</taxon>
        <taxon>Araneomorphae</taxon>
        <taxon>Entelegynae</taxon>
        <taxon>Araneoidea</taxon>
        <taxon>Araneidae</taxon>
        <taxon>Araneus</taxon>
    </lineage>
</organism>
<protein>
    <submittedName>
        <fullName evidence="3">Uncharacterized protein</fullName>
    </submittedName>
</protein>